<dbReference type="SUPFAM" id="SSF52058">
    <property type="entry name" value="L domain-like"/>
    <property type="match status" value="1"/>
</dbReference>
<gene>
    <name evidence="1" type="ORF">M0R45_000494</name>
</gene>
<sequence length="298" mass="34042">MNLRILNLDCCTSLVKIDDSLGFLEKLVDLSLSGCHNLIIFPRRIALKSVEHINIRGCRRLETFPEIVGEMESLTWLDLSGTSIEELPSSIGYLINLEELTMKECENLTHLPCCIYELQHLWCLDLQYCSKLVMLPMWNAESLPTISPDLWYLNLRGCKRLREIPQLPPKVQWLNAADCVQLESFATLSNILEQRLLLKQLPQKIKTFMQSNLGSCTFTAKIDINGESTIARSFSFEAKDVASAHVWLCYIPFIMFAYHQSPPFTCGVSMEHTSRGSVRCKSYGVHLVIPQDEHEDAW</sequence>
<keyword evidence="2" id="KW-1185">Reference proteome</keyword>
<protein>
    <recommendedName>
        <fullName evidence="3">Disease resistance protein</fullName>
    </recommendedName>
</protein>
<dbReference type="Proteomes" id="UP001457282">
    <property type="component" value="Unassembled WGS sequence"/>
</dbReference>
<dbReference type="Gene3D" id="3.80.10.10">
    <property type="entry name" value="Ribonuclease Inhibitor"/>
    <property type="match status" value="1"/>
</dbReference>
<comment type="caution">
    <text evidence="1">The sequence shown here is derived from an EMBL/GenBank/DDBJ whole genome shotgun (WGS) entry which is preliminary data.</text>
</comment>
<evidence type="ECO:0000313" key="2">
    <source>
        <dbReference type="Proteomes" id="UP001457282"/>
    </source>
</evidence>
<dbReference type="InterPro" id="IPR032675">
    <property type="entry name" value="LRR_dom_sf"/>
</dbReference>
<evidence type="ECO:0000313" key="1">
    <source>
        <dbReference type="EMBL" id="KAK9904649.1"/>
    </source>
</evidence>
<reference evidence="1 2" key="1">
    <citation type="journal article" date="2023" name="G3 (Bethesda)">
        <title>A chromosome-length genome assembly and annotation of blackberry (Rubus argutus, cv. 'Hillquist').</title>
        <authorList>
            <person name="Bruna T."/>
            <person name="Aryal R."/>
            <person name="Dudchenko O."/>
            <person name="Sargent D.J."/>
            <person name="Mead D."/>
            <person name="Buti M."/>
            <person name="Cavallini A."/>
            <person name="Hytonen T."/>
            <person name="Andres J."/>
            <person name="Pham M."/>
            <person name="Weisz D."/>
            <person name="Mascagni F."/>
            <person name="Usai G."/>
            <person name="Natali L."/>
            <person name="Bassil N."/>
            <person name="Fernandez G.E."/>
            <person name="Lomsadze A."/>
            <person name="Armour M."/>
            <person name="Olukolu B."/>
            <person name="Poorten T."/>
            <person name="Britton C."/>
            <person name="Davik J."/>
            <person name="Ashrafi H."/>
            <person name="Aiden E.L."/>
            <person name="Borodovsky M."/>
            <person name="Worthington M."/>
        </authorList>
    </citation>
    <scope>NUCLEOTIDE SEQUENCE [LARGE SCALE GENOMIC DNA]</scope>
    <source>
        <strain evidence="1">PI 553951</strain>
    </source>
</reference>
<dbReference type="PANTHER" id="PTHR47186">
    <property type="entry name" value="LEUCINE-RICH REPEAT-CONTAINING PROTEIN 57"/>
    <property type="match status" value="1"/>
</dbReference>
<dbReference type="EMBL" id="JBEDUW010000175">
    <property type="protein sequence ID" value="KAK9904649.1"/>
    <property type="molecule type" value="Genomic_DNA"/>
</dbReference>
<proteinExistence type="predicted"/>
<dbReference type="InterPro" id="IPR001611">
    <property type="entry name" value="Leu-rich_rpt"/>
</dbReference>
<dbReference type="PANTHER" id="PTHR47186:SF63">
    <property type="entry name" value="C-JID DOMAIN-CONTAINING PROTEIN"/>
    <property type="match status" value="1"/>
</dbReference>
<accession>A0AAW1VP80</accession>
<evidence type="ECO:0008006" key="3">
    <source>
        <dbReference type="Google" id="ProtNLM"/>
    </source>
</evidence>
<dbReference type="Pfam" id="PF00560">
    <property type="entry name" value="LRR_1"/>
    <property type="match status" value="1"/>
</dbReference>
<dbReference type="AlphaFoldDB" id="A0AAW1VP80"/>
<name>A0AAW1VP80_RUBAR</name>
<organism evidence="1 2">
    <name type="scientific">Rubus argutus</name>
    <name type="common">Southern blackberry</name>
    <dbReference type="NCBI Taxonomy" id="59490"/>
    <lineage>
        <taxon>Eukaryota</taxon>
        <taxon>Viridiplantae</taxon>
        <taxon>Streptophyta</taxon>
        <taxon>Embryophyta</taxon>
        <taxon>Tracheophyta</taxon>
        <taxon>Spermatophyta</taxon>
        <taxon>Magnoliopsida</taxon>
        <taxon>eudicotyledons</taxon>
        <taxon>Gunneridae</taxon>
        <taxon>Pentapetalae</taxon>
        <taxon>rosids</taxon>
        <taxon>fabids</taxon>
        <taxon>Rosales</taxon>
        <taxon>Rosaceae</taxon>
        <taxon>Rosoideae</taxon>
        <taxon>Rosoideae incertae sedis</taxon>
        <taxon>Rubus</taxon>
    </lineage>
</organism>